<dbReference type="InterPro" id="IPR012480">
    <property type="entry name" value="Hepar_II_III_C"/>
</dbReference>
<dbReference type="SUPFAM" id="SSF48230">
    <property type="entry name" value="Chondroitin AC/alginate lyase"/>
    <property type="match status" value="1"/>
</dbReference>
<keyword evidence="3" id="KW-0574">Periplasm</keyword>
<evidence type="ECO:0000256" key="1">
    <source>
        <dbReference type="ARBA" id="ARBA00004418"/>
    </source>
</evidence>
<organism evidence="7 8">
    <name type="scientific">Prosthecobacter algae</name>
    <dbReference type="NCBI Taxonomy" id="1144682"/>
    <lineage>
        <taxon>Bacteria</taxon>
        <taxon>Pseudomonadati</taxon>
        <taxon>Verrucomicrobiota</taxon>
        <taxon>Verrucomicrobiia</taxon>
        <taxon>Verrucomicrobiales</taxon>
        <taxon>Verrucomicrobiaceae</taxon>
        <taxon>Prosthecobacter</taxon>
    </lineage>
</organism>
<keyword evidence="8" id="KW-1185">Reference proteome</keyword>
<keyword evidence="4 7" id="KW-0456">Lyase</keyword>
<dbReference type="RefSeq" id="WP_345734713.1">
    <property type="nucleotide sequence ID" value="NZ_BAABIA010000001.1"/>
</dbReference>
<dbReference type="Pfam" id="PF16889">
    <property type="entry name" value="Hepar_II_III_N"/>
    <property type="match status" value="1"/>
</dbReference>
<evidence type="ECO:0000259" key="5">
    <source>
        <dbReference type="Pfam" id="PF07940"/>
    </source>
</evidence>
<dbReference type="Proteomes" id="UP001499852">
    <property type="component" value="Unassembled WGS sequence"/>
</dbReference>
<comment type="caution">
    <text evidence="7">The sequence shown here is derived from an EMBL/GenBank/DDBJ whole genome shotgun (WGS) entry which is preliminary data.</text>
</comment>
<feature type="domain" description="Heparinase II/III-like C-terminal" evidence="5">
    <location>
        <begin position="386"/>
        <end position="573"/>
    </location>
</feature>
<dbReference type="InterPro" id="IPR008929">
    <property type="entry name" value="Chondroitin_lyas"/>
</dbReference>
<evidence type="ECO:0000259" key="6">
    <source>
        <dbReference type="Pfam" id="PF16889"/>
    </source>
</evidence>
<evidence type="ECO:0000313" key="7">
    <source>
        <dbReference type="EMBL" id="GAA5133755.1"/>
    </source>
</evidence>
<dbReference type="Gene3D" id="2.70.98.70">
    <property type="match status" value="1"/>
</dbReference>
<evidence type="ECO:0000256" key="3">
    <source>
        <dbReference type="ARBA" id="ARBA00022764"/>
    </source>
</evidence>
<dbReference type="InterPro" id="IPR031680">
    <property type="entry name" value="Hepar_II_III_N"/>
</dbReference>
<keyword evidence="2" id="KW-0732">Signal</keyword>
<reference evidence="8" key="1">
    <citation type="journal article" date="2019" name="Int. J. Syst. Evol. Microbiol.">
        <title>The Global Catalogue of Microorganisms (GCM) 10K type strain sequencing project: providing services to taxonomists for standard genome sequencing and annotation.</title>
        <authorList>
            <consortium name="The Broad Institute Genomics Platform"/>
            <consortium name="The Broad Institute Genome Sequencing Center for Infectious Disease"/>
            <person name="Wu L."/>
            <person name="Ma J."/>
        </authorList>
    </citation>
    <scope>NUCLEOTIDE SEQUENCE [LARGE SCALE GENOMIC DNA]</scope>
    <source>
        <strain evidence="8">JCM 18053</strain>
    </source>
</reference>
<proteinExistence type="predicted"/>
<dbReference type="GO" id="GO:0016829">
    <property type="term" value="F:lyase activity"/>
    <property type="evidence" value="ECO:0007669"/>
    <property type="project" value="UniProtKB-KW"/>
</dbReference>
<evidence type="ECO:0000256" key="2">
    <source>
        <dbReference type="ARBA" id="ARBA00022729"/>
    </source>
</evidence>
<sequence>MSLLKSITWYARRFQAMTPAEVSHRVQERWRQWTQPSFLKRLEEADPGRASVNSPRLPEKAAATMELRAHLADEARRLQAGQWQLFGWREVEVGAPPCWHRDAVCGVVIAPEKPAHRLNHRQLPDGADARTIWEINRWAEMTRLAMHGWLNDDLPAIRTAQVWLEDWCERNPPGLGINWTSPLEAALRLINFTWFDAIVQEAVKGQGAEMVRTAQALLVKRLVPVHAAWIWRYRSAGSSANNHLLGELSALVVATSRWPCLASMSCPADVAWDLLGKEVLHQFAPDGGSKEQALHYHLFAFDLAWLAVMTVGCKAGAVHDRLLAAAAYFQSLAQGGETWEFGDNDDAQVLPITLHRKNATQEWLDWLEGKEGVLHYWLGCGPQMARPPAHRAFSPSGMAVAAVNGWMVRLDASPLGFGALAAHGHGDALHVSVWDDGEALLIDPGTGGYYGHKELRAELAAWTAHNGPQPVRGFQTPRRMGAFLWMQHHAAPSVKAGESSLEATFGHEGHAFQRSVSIQDGTVTVQDVEAGGQTFSVRLIFSPQCQVLPASPEDGADWVIRRGAKRWLLKADVSGQRDALTECRVSPAYGSIEMASCLMLRSLKGRLTFSLVRMP</sequence>
<accession>A0ABP9NTA3</accession>
<dbReference type="EMBL" id="BAABIA010000001">
    <property type="protein sequence ID" value="GAA5133755.1"/>
    <property type="molecule type" value="Genomic_DNA"/>
</dbReference>
<protein>
    <submittedName>
        <fullName evidence="7">Alginate lyase family protein</fullName>
    </submittedName>
</protein>
<evidence type="ECO:0000256" key="4">
    <source>
        <dbReference type="ARBA" id="ARBA00023239"/>
    </source>
</evidence>
<comment type="subcellular location">
    <subcellularLocation>
        <location evidence="1">Periplasm</location>
    </subcellularLocation>
</comment>
<feature type="domain" description="Heparin-sulfate lyase N-terminal" evidence="6">
    <location>
        <begin position="225"/>
        <end position="311"/>
    </location>
</feature>
<name>A0ABP9NTA3_9BACT</name>
<dbReference type="PANTHER" id="PTHR39210">
    <property type="entry name" value="HEPARIN-SULFATE LYASE"/>
    <property type="match status" value="1"/>
</dbReference>
<dbReference type="Gene3D" id="1.50.10.100">
    <property type="entry name" value="Chondroitin AC/alginate lyase"/>
    <property type="match status" value="1"/>
</dbReference>
<dbReference type="Pfam" id="PF07940">
    <property type="entry name" value="Hepar_II_III_C"/>
    <property type="match status" value="1"/>
</dbReference>
<dbReference type="PANTHER" id="PTHR39210:SF1">
    <property type="entry name" value="HEPARIN-SULFATE LYASE"/>
    <property type="match status" value="1"/>
</dbReference>
<evidence type="ECO:0000313" key="8">
    <source>
        <dbReference type="Proteomes" id="UP001499852"/>
    </source>
</evidence>
<gene>
    <name evidence="7" type="ORF">GCM10023213_04140</name>
</gene>